<name>A0ABW7F1B3_9BURK</name>
<dbReference type="NCBIfam" id="TIGR02595">
    <property type="entry name" value="PEP_CTERM"/>
    <property type="match status" value="1"/>
</dbReference>
<dbReference type="Pfam" id="PF07589">
    <property type="entry name" value="PEP-CTERM"/>
    <property type="match status" value="1"/>
</dbReference>
<feature type="domain" description="Ice-binding protein C-terminal" evidence="2">
    <location>
        <begin position="234"/>
        <end position="259"/>
    </location>
</feature>
<evidence type="ECO:0000313" key="4">
    <source>
        <dbReference type="Proteomes" id="UP001606210"/>
    </source>
</evidence>
<proteinExistence type="predicted"/>
<feature type="chain" id="PRO_5047149178" evidence="1">
    <location>
        <begin position="23"/>
        <end position="261"/>
    </location>
</feature>
<dbReference type="Proteomes" id="UP001606210">
    <property type="component" value="Unassembled WGS sequence"/>
</dbReference>
<protein>
    <submittedName>
        <fullName evidence="3">PEP-CTERM sorting domain-containing protein</fullName>
    </submittedName>
</protein>
<sequence length="261" mass="26555">MKFIKTLAAAAVLAAVSAPALATIKAVADGTSEIFFAIGDNNGSFILDTGVSLNDFLAGNMNFSRAVAGTEWNKYIASDTNLFDGSPSSTTGTRWALFVFDGNGNFDVTQIRALSTVGAGGSAASFGFSGDEFVGAWGFTGLVGQNANGTGTHFGLPEDNGTSFNAKGTLGYAASTFFSFGGTNTRIGNAVGVDSSLVLMTGADPDDGLLPVIANTVPGVTVSFDGATLNVVSAVPEPQTYALMLGGLAAVGFIARRRRSV</sequence>
<keyword evidence="1" id="KW-0732">Signal</keyword>
<dbReference type="EMBL" id="JBIGHV010000002">
    <property type="protein sequence ID" value="MFG6429495.1"/>
    <property type="molecule type" value="Genomic_DNA"/>
</dbReference>
<evidence type="ECO:0000259" key="2">
    <source>
        <dbReference type="Pfam" id="PF07589"/>
    </source>
</evidence>
<evidence type="ECO:0000313" key="3">
    <source>
        <dbReference type="EMBL" id="MFG6429495.1"/>
    </source>
</evidence>
<comment type="caution">
    <text evidence="3">The sequence shown here is derived from an EMBL/GenBank/DDBJ whole genome shotgun (WGS) entry which is preliminary data.</text>
</comment>
<dbReference type="InterPro" id="IPR013424">
    <property type="entry name" value="Ice-binding_C"/>
</dbReference>
<reference evidence="3 4" key="1">
    <citation type="submission" date="2024-08" db="EMBL/GenBank/DDBJ databases">
        <authorList>
            <person name="Lu H."/>
        </authorList>
    </citation>
    <scope>NUCLEOTIDE SEQUENCE [LARGE SCALE GENOMIC DNA]</scope>
    <source>
        <strain evidence="3 4">LYH14W</strain>
    </source>
</reference>
<dbReference type="RefSeq" id="WP_394476984.1">
    <property type="nucleotide sequence ID" value="NZ_JBIGHV010000002.1"/>
</dbReference>
<feature type="signal peptide" evidence="1">
    <location>
        <begin position="1"/>
        <end position="22"/>
    </location>
</feature>
<keyword evidence="4" id="KW-1185">Reference proteome</keyword>
<evidence type="ECO:0000256" key="1">
    <source>
        <dbReference type="SAM" id="SignalP"/>
    </source>
</evidence>
<accession>A0ABW7F1B3</accession>
<organism evidence="3 4">
    <name type="scientific">Pelomonas parva</name>
    <dbReference type="NCBI Taxonomy" id="3299032"/>
    <lineage>
        <taxon>Bacteria</taxon>
        <taxon>Pseudomonadati</taxon>
        <taxon>Pseudomonadota</taxon>
        <taxon>Betaproteobacteria</taxon>
        <taxon>Burkholderiales</taxon>
        <taxon>Sphaerotilaceae</taxon>
        <taxon>Roseateles</taxon>
    </lineage>
</organism>
<gene>
    <name evidence="3" type="ORF">ACG00Y_06215</name>
</gene>